<dbReference type="InterPro" id="IPR044688">
    <property type="entry name" value="SCI-1-like"/>
</dbReference>
<evidence type="ECO:0000313" key="3">
    <source>
        <dbReference type="Proteomes" id="UP000593567"/>
    </source>
</evidence>
<name>A0A7J7KGQ4_BUGNE</name>
<feature type="region of interest" description="Disordered" evidence="1">
    <location>
        <begin position="407"/>
        <end position="432"/>
    </location>
</feature>
<feature type="compositionally biased region" description="Basic and acidic residues" evidence="1">
    <location>
        <begin position="408"/>
        <end position="418"/>
    </location>
</feature>
<dbReference type="OrthoDB" id="2139939at2759"/>
<gene>
    <name evidence="2" type="ORF">EB796_003837</name>
</gene>
<proteinExistence type="predicted"/>
<dbReference type="PANTHER" id="PTHR34117">
    <property type="entry name" value="STYLE CELL-CYCLE INHIBITOR 1"/>
    <property type="match status" value="1"/>
</dbReference>
<evidence type="ECO:0000256" key="1">
    <source>
        <dbReference type="SAM" id="MobiDB-lite"/>
    </source>
</evidence>
<feature type="region of interest" description="Disordered" evidence="1">
    <location>
        <begin position="232"/>
        <end position="291"/>
    </location>
</feature>
<protein>
    <submittedName>
        <fullName evidence="2">Uncharacterized protein</fullName>
    </submittedName>
</protein>
<feature type="compositionally biased region" description="Basic and acidic residues" evidence="1">
    <location>
        <begin position="335"/>
        <end position="354"/>
    </location>
</feature>
<feature type="compositionally biased region" description="Low complexity" evidence="1">
    <location>
        <begin position="41"/>
        <end position="56"/>
    </location>
</feature>
<evidence type="ECO:0000313" key="2">
    <source>
        <dbReference type="EMBL" id="KAF6037850.1"/>
    </source>
</evidence>
<dbReference type="AlphaFoldDB" id="A0A7J7KGQ4"/>
<accession>A0A7J7KGQ4</accession>
<feature type="region of interest" description="Disordered" evidence="1">
    <location>
        <begin position="326"/>
        <end position="354"/>
    </location>
</feature>
<sequence length="554" mass="61748">MLKFKRTNNCDETPPLSPVNSPRRPKLMTRLDSADKHKRPSMSLENLAESSSNSSSDGFETPDKKLRDVTKRKLNQEKKKKLKQMAKKEHGFLSSNDFCNMQQELKLWIQETTTKNVSQLSEKKLKDYFKTFKHKWNKRKLPQKYYRGISMCLSEGISLTDLNPSATTECSTGSTHQPVHPPSSDLWITPPILHLDNGFSIPEPMESANGMKTELNVQVANSPLEAKRFATISKSSPRKPSQHFMEEVGAADTKTPPNPPIRSRPPTILTTLNRDRSHSTTNPPSLQPRMGSTVSAIRRPSMLLPPTTTDCDTQELNNVKECTPLVPTKTSNGDGCKDRSAAEDSDKNTNKTHSEVHIDVAKNIAEDIVENASTLHDATVNVAIPQDVVEHVLPNDNKLEISTILSHQTKESSRHSDNSTHTSTSEGLKIDHHCSERLSSEDNNKTSSGNSIEDTGVIQADFRTMADVTNGQNSMNNLSHDIILNAKKTEKEAATMEHKAELSLVKQKSAEKRSRTQSTGAANENCTFISSSQPMAKRKTIWVKDVEDTEEVYV</sequence>
<organism evidence="2 3">
    <name type="scientific">Bugula neritina</name>
    <name type="common">Brown bryozoan</name>
    <name type="synonym">Sertularia neritina</name>
    <dbReference type="NCBI Taxonomy" id="10212"/>
    <lineage>
        <taxon>Eukaryota</taxon>
        <taxon>Metazoa</taxon>
        <taxon>Spiralia</taxon>
        <taxon>Lophotrochozoa</taxon>
        <taxon>Bryozoa</taxon>
        <taxon>Gymnolaemata</taxon>
        <taxon>Cheilostomatida</taxon>
        <taxon>Flustrina</taxon>
        <taxon>Buguloidea</taxon>
        <taxon>Bugulidae</taxon>
        <taxon>Bugula</taxon>
    </lineage>
</organism>
<keyword evidence="3" id="KW-1185">Reference proteome</keyword>
<dbReference type="Proteomes" id="UP000593567">
    <property type="component" value="Unassembled WGS sequence"/>
</dbReference>
<feature type="compositionally biased region" description="Polar residues" evidence="1">
    <location>
        <begin position="279"/>
        <end position="291"/>
    </location>
</feature>
<dbReference type="PANTHER" id="PTHR34117:SF1">
    <property type="entry name" value="STYLE CELL-CYCLE INHIBITOR 1"/>
    <property type="match status" value="1"/>
</dbReference>
<dbReference type="EMBL" id="VXIV02000505">
    <property type="protein sequence ID" value="KAF6037850.1"/>
    <property type="molecule type" value="Genomic_DNA"/>
</dbReference>
<reference evidence="2" key="1">
    <citation type="submission" date="2020-06" db="EMBL/GenBank/DDBJ databases">
        <title>Draft genome of Bugula neritina, a colonial animal packing powerful symbionts and potential medicines.</title>
        <authorList>
            <person name="Rayko M."/>
        </authorList>
    </citation>
    <scope>NUCLEOTIDE SEQUENCE [LARGE SCALE GENOMIC DNA]</scope>
    <source>
        <strain evidence="2">Kwan_BN1</strain>
    </source>
</reference>
<feature type="compositionally biased region" description="Basic and acidic residues" evidence="1">
    <location>
        <begin position="61"/>
        <end position="77"/>
    </location>
</feature>
<comment type="caution">
    <text evidence="2">The sequence shown here is derived from an EMBL/GenBank/DDBJ whole genome shotgun (WGS) entry which is preliminary data.</text>
</comment>
<feature type="region of interest" description="Disordered" evidence="1">
    <location>
        <begin position="1"/>
        <end position="86"/>
    </location>
</feature>